<dbReference type="AlphaFoldDB" id="A0A2B4SZ56"/>
<dbReference type="OrthoDB" id="5986131at2759"/>
<keyword evidence="1" id="KW-0175">Coiled coil</keyword>
<feature type="coiled-coil region" evidence="1">
    <location>
        <begin position="11"/>
        <end position="38"/>
    </location>
</feature>
<accession>A0A2B4SZ56</accession>
<dbReference type="Proteomes" id="UP000225706">
    <property type="component" value="Unassembled WGS sequence"/>
</dbReference>
<evidence type="ECO:0000256" key="1">
    <source>
        <dbReference type="SAM" id="Coils"/>
    </source>
</evidence>
<proteinExistence type="predicted"/>
<keyword evidence="3" id="KW-1185">Reference proteome</keyword>
<evidence type="ECO:0000313" key="3">
    <source>
        <dbReference type="Proteomes" id="UP000225706"/>
    </source>
</evidence>
<evidence type="ECO:0000313" key="2">
    <source>
        <dbReference type="EMBL" id="PFX34586.1"/>
    </source>
</evidence>
<organism evidence="2 3">
    <name type="scientific">Stylophora pistillata</name>
    <name type="common">Smooth cauliflower coral</name>
    <dbReference type="NCBI Taxonomy" id="50429"/>
    <lineage>
        <taxon>Eukaryota</taxon>
        <taxon>Metazoa</taxon>
        <taxon>Cnidaria</taxon>
        <taxon>Anthozoa</taxon>
        <taxon>Hexacorallia</taxon>
        <taxon>Scleractinia</taxon>
        <taxon>Astrocoeniina</taxon>
        <taxon>Pocilloporidae</taxon>
        <taxon>Stylophora</taxon>
    </lineage>
</organism>
<sequence>MLSIKSQSEIMNMNEQLVEELKKDLRSLKVENTRSKIESNDAYLDPELLRLTQQARDIGARSWLNAIPLKDQGLVLNKQEFWGAGMAQCKVCKNVQVEPHLQPLDNEAMNLRSATTSSDTRLDVKVDGLWSRGVTAFFDVRVTHVNSKTNQAKSTAAIFKEQESENKTKYQQRVLEVEIASFTHLFLEPTAGWAKNGKCF</sequence>
<name>A0A2B4SZ56_STYPI</name>
<comment type="caution">
    <text evidence="2">The sequence shown here is derived from an EMBL/GenBank/DDBJ whole genome shotgun (WGS) entry which is preliminary data.</text>
</comment>
<reference evidence="3" key="1">
    <citation type="journal article" date="2017" name="bioRxiv">
        <title>Comparative analysis of the genomes of Stylophora pistillata and Acropora digitifera provides evidence for extensive differences between species of corals.</title>
        <authorList>
            <person name="Voolstra C.R."/>
            <person name="Li Y."/>
            <person name="Liew Y.J."/>
            <person name="Baumgarten S."/>
            <person name="Zoccola D."/>
            <person name="Flot J.-F."/>
            <person name="Tambutte S."/>
            <person name="Allemand D."/>
            <person name="Aranda M."/>
        </authorList>
    </citation>
    <scope>NUCLEOTIDE SEQUENCE [LARGE SCALE GENOMIC DNA]</scope>
</reference>
<dbReference type="EMBL" id="LSMT01000003">
    <property type="protein sequence ID" value="PFX34586.1"/>
    <property type="molecule type" value="Genomic_DNA"/>
</dbReference>
<protein>
    <submittedName>
        <fullName evidence="2">Uncharacterized protein</fullName>
    </submittedName>
</protein>
<gene>
    <name evidence="2" type="ORF">AWC38_SpisGene547</name>
</gene>